<protein>
    <submittedName>
        <fullName evidence="1">Plasmid partition protein ParB, truncated</fullName>
    </submittedName>
</protein>
<evidence type="ECO:0000313" key="2">
    <source>
        <dbReference type="Proteomes" id="UP000000644"/>
    </source>
</evidence>
<dbReference type="HOGENOM" id="CLU_202681_0_0_4"/>
<dbReference type="GO" id="GO:0006355">
    <property type="term" value="P:regulation of DNA-templated transcription"/>
    <property type="evidence" value="ECO:0007669"/>
    <property type="project" value="InterPro"/>
</dbReference>
<dbReference type="InterPro" id="IPR010985">
    <property type="entry name" value="Ribbon_hlx_hlx"/>
</dbReference>
<dbReference type="EMBL" id="CP000536">
    <property type="protein sequence ID" value="ABM40243.1"/>
    <property type="molecule type" value="Genomic_DNA"/>
</dbReference>
<dbReference type="Proteomes" id="UP000000644">
    <property type="component" value="Plasmid pPNAP07"/>
</dbReference>
<dbReference type="SUPFAM" id="SSF47598">
    <property type="entry name" value="Ribbon-helix-helix"/>
    <property type="match status" value="1"/>
</dbReference>
<keyword evidence="2" id="KW-1185">Reference proteome</keyword>
<name>A1VX65_POLNA</name>
<reference evidence="2" key="1">
    <citation type="journal article" date="2009" name="Environ. Microbiol.">
        <title>The genome of Polaromonas naphthalenivorans strain CJ2, isolated from coal tar-contaminated sediment, reveals physiological and metabolic versatility and evolution through extensive horizontal gene transfer.</title>
        <authorList>
            <person name="Yagi J.M."/>
            <person name="Sims D."/>
            <person name="Brettin T."/>
            <person name="Bruce D."/>
            <person name="Madsen E.L."/>
        </authorList>
    </citation>
    <scope>NUCLEOTIDE SEQUENCE [LARGE SCALE GENOMIC DNA]</scope>
    <source>
        <strain evidence="2">CJ2</strain>
        <plasmid evidence="2">Plasmid pPNAP07</plasmid>
    </source>
</reference>
<sequence>MYMNKKTTGLAAGRPSVNKQNLSMADQPVLVRINAQVSEADHQKLKIHAAKNKTSISELLRAFIATLPD</sequence>
<keyword evidence="1" id="KW-0614">Plasmid</keyword>
<dbReference type="KEGG" id="pna:Pnap_4995"/>
<proteinExistence type="predicted"/>
<evidence type="ECO:0000313" key="1">
    <source>
        <dbReference type="EMBL" id="ABM40243.1"/>
    </source>
</evidence>
<dbReference type="AlphaFoldDB" id="A1VX65"/>
<accession>A1VX65</accession>
<dbReference type="InterPro" id="IPR013321">
    <property type="entry name" value="Arc_rbn_hlx_hlx"/>
</dbReference>
<geneLocation type="plasmid" evidence="1 2">
    <name>pPNAP07</name>
</geneLocation>
<organism evidence="1 2">
    <name type="scientific">Polaromonas naphthalenivorans (strain CJ2)</name>
    <dbReference type="NCBI Taxonomy" id="365044"/>
    <lineage>
        <taxon>Bacteria</taxon>
        <taxon>Pseudomonadati</taxon>
        <taxon>Pseudomonadota</taxon>
        <taxon>Betaproteobacteria</taxon>
        <taxon>Burkholderiales</taxon>
        <taxon>Comamonadaceae</taxon>
        <taxon>Polaromonas</taxon>
    </lineage>
</organism>
<dbReference type="Gene3D" id="1.10.1220.10">
    <property type="entry name" value="Met repressor-like"/>
    <property type="match status" value="1"/>
</dbReference>
<gene>
    <name evidence="1" type="ordered locus">Pnap_4995</name>
</gene>